<dbReference type="Gene3D" id="3.40.50.10540">
    <property type="entry name" value="Crotonobetainyl-coa:carnitine coa-transferase, domain 1"/>
    <property type="match status" value="1"/>
</dbReference>
<proteinExistence type="predicted"/>
<dbReference type="InterPro" id="IPR003673">
    <property type="entry name" value="CoA-Trfase_fam_III"/>
</dbReference>
<reference evidence="2" key="1">
    <citation type="submission" date="2018-05" db="EMBL/GenBank/DDBJ databases">
        <authorList>
            <person name="Lanie J.A."/>
            <person name="Ng W.-L."/>
            <person name="Kazmierczak K.M."/>
            <person name="Andrzejewski T.M."/>
            <person name="Davidsen T.M."/>
            <person name="Wayne K.J."/>
            <person name="Tettelin H."/>
            <person name="Glass J.I."/>
            <person name="Rusch D."/>
            <person name="Podicherti R."/>
            <person name="Tsui H.-C.T."/>
            <person name="Winkler M.E."/>
        </authorList>
    </citation>
    <scope>NUCLEOTIDE SEQUENCE</scope>
</reference>
<organism evidence="2">
    <name type="scientific">marine metagenome</name>
    <dbReference type="NCBI Taxonomy" id="408172"/>
    <lineage>
        <taxon>unclassified sequences</taxon>
        <taxon>metagenomes</taxon>
        <taxon>ecological metagenomes</taxon>
    </lineage>
</organism>
<dbReference type="PANTHER" id="PTHR48207:SF3">
    <property type="entry name" value="SUCCINATE--HYDROXYMETHYLGLUTARATE COA-TRANSFERASE"/>
    <property type="match status" value="1"/>
</dbReference>
<dbReference type="AlphaFoldDB" id="A0A382T5G9"/>
<keyword evidence="1" id="KW-0808">Transferase</keyword>
<sequence length="97" mass="10638">MDRPLTGIRIIALEQYMAGPYCTMLLADAGAEVIKIERPGSGDPRRSIPPFAEKDGTRKAGGFMAYNRNKKSFCLNVQSDEGKTIYLDLVKSADVVV</sequence>
<evidence type="ECO:0000313" key="2">
    <source>
        <dbReference type="EMBL" id="SVD17400.1"/>
    </source>
</evidence>
<dbReference type="GO" id="GO:0008410">
    <property type="term" value="F:CoA-transferase activity"/>
    <property type="evidence" value="ECO:0007669"/>
    <property type="project" value="TreeGrafter"/>
</dbReference>
<evidence type="ECO:0008006" key="3">
    <source>
        <dbReference type="Google" id="ProtNLM"/>
    </source>
</evidence>
<dbReference type="Pfam" id="PF02515">
    <property type="entry name" value="CoA_transf_3"/>
    <property type="match status" value="1"/>
</dbReference>
<evidence type="ECO:0000256" key="1">
    <source>
        <dbReference type="ARBA" id="ARBA00022679"/>
    </source>
</evidence>
<feature type="non-terminal residue" evidence="2">
    <location>
        <position position="97"/>
    </location>
</feature>
<accession>A0A382T5G9</accession>
<dbReference type="EMBL" id="UINC01134085">
    <property type="protein sequence ID" value="SVD17400.1"/>
    <property type="molecule type" value="Genomic_DNA"/>
</dbReference>
<dbReference type="InterPro" id="IPR050483">
    <property type="entry name" value="CoA-transferase_III_domain"/>
</dbReference>
<dbReference type="InterPro" id="IPR023606">
    <property type="entry name" value="CoA-Trfase_III_dom_1_sf"/>
</dbReference>
<protein>
    <recommendedName>
        <fullName evidence="3">CoA transferase</fullName>
    </recommendedName>
</protein>
<dbReference type="SUPFAM" id="SSF89796">
    <property type="entry name" value="CoA-transferase family III (CaiB/BaiF)"/>
    <property type="match status" value="1"/>
</dbReference>
<dbReference type="PANTHER" id="PTHR48207">
    <property type="entry name" value="SUCCINATE--HYDROXYMETHYLGLUTARATE COA-TRANSFERASE"/>
    <property type="match status" value="1"/>
</dbReference>
<name>A0A382T5G9_9ZZZZ</name>
<gene>
    <name evidence="2" type="ORF">METZ01_LOCUS370254</name>
</gene>